<keyword evidence="5 8" id="KW-1133">Transmembrane helix</keyword>
<dbReference type="RefSeq" id="WP_246603194.1">
    <property type="nucleotide sequence ID" value="NZ_JAFNJS010000008.1"/>
</dbReference>
<feature type="transmembrane region" description="Helical" evidence="8">
    <location>
        <begin position="97"/>
        <end position="118"/>
    </location>
</feature>
<protein>
    <submittedName>
        <fullName evidence="10">Exopolysaccharide biosynthesis polyprenyl glycosylphosphotransferase</fullName>
    </submittedName>
</protein>
<keyword evidence="6 8" id="KW-0472">Membrane</keyword>
<accession>A0ABV7C270</accession>
<reference evidence="11" key="1">
    <citation type="journal article" date="2019" name="Int. J. Syst. Evol. Microbiol.">
        <title>The Global Catalogue of Microorganisms (GCM) 10K type strain sequencing project: providing services to taxonomists for standard genome sequencing and annotation.</title>
        <authorList>
            <consortium name="The Broad Institute Genomics Platform"/>
            <consortium name="The Broad Institute Genome Sequencing Center for Infectious Disease"/>
            <person name="Wu L."/>
            <person name="Ma J."/>
        </authorList>
    </citation>
    <scope>NUCLEOTIDE SEQUENCE [LARGE SCALE GENOMIC DNA]</scope>
    <source>
        <strain evidence="11">CGMCC 1.16855</strain>
    </source>
</reference>
<evidence type="ECO:0000256" key="4">
    <source>
        <dbReference type="ARBA" id="ARBA00022692"/>
    </source>
</evidence>
<keyword evidence="11" id="KW-1185">Reference proteome</keyword>
<dbReference type="NCBIfam" id="TIGR03025">
    <property type="entry name" value="EPS_sugtrans"/>
    <property type="match status" value="1"/>
</dbReference>
<dbReference type="PANTHER" id="PTHR30576">
    <property type="entry name" value="COLANIC BIOSYNTHESIS UDP-GLUCOSE LIPID CARRIER TRANSFERASE"/>
    <property type="match status" value="1"/>
</dbReference>
<sequence>MAPPASAGLAAGGGKPATAIRWTLGLINRLVRFSDVSIVLAVALLAATFDMLDAGKALSLQKVFVSSLIQVAIFLIIMERLRAYRVERYANHLQSGLLLVIALLPGWLATSIALFNFAPGTPDLGAFLALWFGMTLLALLVSRRLHGLWLSSDALKRLMRRRVVIVGVNEVTTRLIDELRRFDGVETYELCGVFRAHRDDWAMGSIGGIPVVGPLEALGPYASQHAIDVVYIADRSSPTTDLLWLIENFGWISADILVSLPQNDASHGKGRIVSLGNLRALEVMARPLKGSQGLLKIMQDYVVAGLALVLLAPLMLLIAAAIRLESKGPAIFRQTRLGFENQPFQILKFRTMHIDPQDDATRGTMGRRDPRITRVGAILRRTSLDELPQLLNVLRGEMSVVGPRPYVADMLVGNERFSGLVRRYAERHRVKPGITGHAQALGLRSFALRSPDNARRSIDLDLHYIHNWSILLDIQIMLRTVLIGMTGRNVF</sequence>
<evidence type="ECO:0000256" key="7">
    <source>
        <dbReference type="ARBA" id="ARBA00023169"/>
    </source>
</evidence>
<dbReference type="Gene3D" id="3.40.50.720">
    <property type="entry name" value="NAD(P)-binding Rossmann-like Domain"/>
    <property type="match status" value="1"/>
</dbReference>
<evidence type="ECO:0000256" key="2">
    <source>
        <dbReference type="ARBA" id="ARBA00006464"/>
    </source>
</evidence>
<evidence type="ECO:0000256" key="3">
    <source>
        <dbReference type="ARBA" id="ARBA00022679"/>
    </source>
</evidence>
<dbReference type="InterPro" id="IPR003362">
    <property type="entry name" value="Bact_transf"/>
</dbReference>
<keyword evidence="7" id="KW-0270">Exopolysaccharide synthesis</keyword>
<feature type="domain" description="Bacterial sugar transferase" evidence="9">
    <location>
        <begin position="296"/>
        <end position="483"/>
    </location>
</feature>
<keyword evidence="3" id="KW-0808">Transferase</keyword>
<feature type="transmembrane region" description="Helical" evidence="8">
    <location>
        <begin position="58"/>
        <end position="77"/>
    </location>
</feature>
<dbReference type="Pfam" id="PF13727">
    <property type="entry name" value="CoA_binding_3"/>
    <property type="match status" value="1"/>
</dbReference>
<comment type="similarity">
    <text evidence="2">Belongs to the bacterial sugar transferase family.</text>
</comment>
<evidence type="ECO:0000256" key="6">
    <source>
        <dbReference type="ARBA" id="ARBA00023136"/>
    </source>
</evidence>
<evidence type="ECO:0000256" key="1">
    <source>
        <dbReference type="ARBA" id="ARBA00004141"/>
    </source>
</evidence>
<evidence type="ECO:0000313" key="11">
    <source>
        <dbReference type="Proteomes" id="UP001595420"/>
    </source>
</evidence>
<dbReference type="Proteomes" id="UP001595420">
    <property type="component" value="Unassembled WGS sequence"/>
</dbReference>
<name>A0ABV7C270_9PROT</name>
<organism evidence="10 11">
    <name type="scientific">Falsiroseomonas tokyonensis</name>
    <dbReference type="NCBI Taxonomy" id="430521"/>
    <lineage>
        <taxon>Bacteria</taxon>
        <taxon>Pseudomonadati</taxon>
        <taxon>Pseudomonadota</taxon>
        <taxon>Alphaproteobacteria</taxon>
        <taxon>Acetobacterales</taxon>
        <taxon>Roseomonadaceae</taxon>
        <taxon>Falsiroseomonas</taxon>
    </lineage>
</organism>
<keyword evidence="4 8" id="KW-0812">Transmembrane</keyword>
<evidence type="ECO:0000259" key="9">
    <source>
        <dbReference type="Pfam" id="PF02397"/>
    </source>
</evidence>
<dbReference type="Pfam" id="PF02397">
    <property type="entry name" value="Bac_transf"/>
    <property type="match status" value="1"/>
</dbReference>
<comment type="caution">
    <text evidence="10">The sequence shown here is derived from an EMBL/GenBank/DDBJ whole genome shotgun (WGS) entry which is preliminary data.</text>
</comment>
<feature type="transmembrane region" description="Helical" evidence="8">
    <location>
        <begin position="301"/>
        <end position="322"/>
    </location>
</feature>
<evidence type="ECO:0000256" key="8">
    <source>
        <dbReference type="SAM" id="Phobius"/>
    </source>
</evidence>
<evidence type="ECO:0000313" key="10">
    <source>
        <dbReference type="EMBL" id="MFC3002823.1"/>
    </source>
</evidence>
<dbReference type="InterPro" id="IPR017475">
    <property type="entry name" value="EPS_sugar_tfrase"/>
</dbReference>
<proteinExistence type="inferred from homology"/>
<dbReference type="PANTHER" id="PTHR30576:SF0">
    <property type="entry name" value="UNDECAPRENYL-PHOSPHATE N-ACETYLGALACTOSAMINYL 1-PHOSPHATE TRANSFERASE-RELATED"/>
    <property type="match status" value="1"/>
</dbReference>
<feature type="transmembrane region" description="Helical" evidence="8">
    <location>
        <begin position="124"/>
        <end position="142"/>
    </location>
</feature>
<evidence type="ECO:0000256" key="5">
    <source>
        <dbReference type="ARBA" id="ARBA00022989"/>
    </source>
</evidence>
<dbReference type="EMBL" id="JBHRSB010000008">
    <property type="protein sequence ID" value="MFC3002823.1"/>
    <property type="molecule type" value="Genomic_DNA"/>
</dbReference>
<gene>
    <name evidence="10" type="ORF">ACFOD3_23185</name>
</gene>
<comment type="subcellular location">
    <subcellularLocation>
        <location evidence="1">Membrane</location>
        <topology evidence="1">Multi-pass membrane protein</topology>
    </subcellularLocation>
</comment>
<feature type="transmembrane region" description="Helical" evidence="8">
    <location>
        <begin position="30"/>
        <end position="52"/>
    </location>
</feature>